<reference evidence="2 3" key="1">
    <citation type="submission" date="2024-04" db="EMBL/GenBank/DDBJ databases">
        <title>Symmetric and asymmetric DNA N6-adenine methylation regulates different biological responses in Mucorales.</title>
        <authorList>
            <consortium name="Lawrence Berkeley National Laboratory"/>
            <person name="Lax C."/>
            <person name="Mondo S.J."/>
            <person name="Osorio-Concepcion M."/>
            <person name="Muszewska A."/>
            <person name="Corrochano-Luque M."/>
            <person name="Gutierrez G."/>
            <person name="Riley R."/>
            <person name="Lipzen A."/>
            <person name="Guo J."/>
            <person name="Hundley H."/>
            <person name="Amirebrahimi M."/>
            <person name="Ng V."/>
            <person name="Lorenzo-Gutierrez D."/>
            <person name="Binder U."/>
            <person name="Yang J."/>
            <person name="Song Y."/>
            <person name="Canovas D."/>
            <person name="Navarro E."/>
            <person name="Freitag M."/>
            <person name="Gabaldon T."/>
            <person name="Grigoriev I.V."/>
            <person name="Corrochano L.M."/>
            <person name="Nicolas F.E."/>
            <person name="Garre V."/>
        </authorList>
    </citation>
    <scope>NUCLEOTIDE SEQUENCE [LARGE SCALE GENOMIC DNA]</scope>
    <source>
        <strain evidence="2 3">L51</strain>
    </source>
</reference>
<evidence type="ECO:0000313" key="2">
    <source>
        <dbReference type="EMBL" id="KAL0097210.1"/>
    </source>
</evidence>
<gene>
    <name evidence="2" type="ORF">J3Q64DRAFT_1712108</name>
</gene>
<feature type="transmembrane region" description="Helical" evidence="1">
    <location>
        <begin position="6"/>
        <end position="28"/>
    </location>
</feature>
<keyword evidence="1" id="KW-0472">Membrane</keyword>
<keyword evidence="1" id="KW-0812">Transmembrane</keyword>
<dbReference type="Proteomes" id="UP001448207">
    <property type="component" value="Unassembled WGS sequence"/>
</dbReference>
<comment type="caution">
    <text evidence="2">The sequence shown here is derived from an EMBL/GenBank/DDBJ whole genome shotgun (WGS) entry which is preliminary data.</text>
</comment>
<keyword evidence="3" id="KW-1185">Reference proteome</keyword>
<accession>A0ABR3BI74</accession>
<name>A0ABR3BI74_PHYBL</name>
<protein>
    <submittedName>
        <fullName evidence="2">Uncharacterized protein</fullName>
    </submittedName>
</protein>
<keyword evidence="1" id="KW-1133">Transmembrane helix</keyword>
<dbReference type="EMBL" id="JBCLYO010000001">
    <property type="protein sequence ID" value="KAL0097210.1"/>
    <property type="molecule type" value="Genomic_DNA"/>
</dbReference>
<evidence type="ECO:0000256" key="1">
    <source>
        <dbReference type="SAM" id="Phobius"/>
    </source>
</evidence>
<evidence type="ECO:0000313" key="3">
    <source>
        <dbReference type="Proteomes" id="UP001448207"/>
    </source>
</evidence>
<proteinExistence type="predicted"/>
<organism evidence="2 3">
    <name type="scientific">Phycomyces blakesleeanus</name>
    <dbReference type="NCBI Taxonomy" id="4837"/>
    <lineage>
        <taxon>Eukaryota</taxon>
        <taxon>Fungi</taxon>
        <taxon>Fungi incertae sedis</taxon>
        <taxon>Mucoromycota</taxon>
        <taxon>Mucoromycotina</taxon>
        <taxon>Mucoromycetes</taxon>
        <taxon>Mucorales</taxon>
        <taxon>Phycomycetaceae</taxon>
        <taxon>Phycomyces</taxon>
    </lineage>
</organism>
<sequence length="85" mass="9845">MKVPSYFVVVFFVHFPYSSLSILFYFIFTRWAIFLCLTMLPVCGNLDKLLDSLSSFRFNLQTLLSDISSKPTSSFFTYSAVVFLK</sequence>